<dbReference type="RefSeq" id="XP_003005741.1">
    <property type="nucleotide sequence ID" value="XM_003005695.1"/>
</dbReference>
<protein>
    <submittedName>
        <fullName evidence="2">Urease</fullName>
    </submittedName>
</protein>
<dbReference type="AlphaFoldDB" id="C9SGW3"/>
<accession>C9SGW3</accession>
<dbReference type="InterPro" id="IPR036463">
    <property type="entry name" value="Urease_gamma_sf"/>
</dbReference>
<dbReference type="InterPro" id="IPR050069">
    <property type="entry name" value="Urease_subunit"/>
</dbReference>
<dbReference type="SUPFAM" id="SSF54111">
    <property type="entry name" value="Urease, gamma-subunit"/>
    <property type="match status" value="1"/>
</dbReference>
<keyword evidence="3" id="KW-1185">Reference proteome</keyword>
<dbReference type="KEGG" id="val:VDBG_03694"/>
<organism evidence="3">
    <name type="scientific">Verticillium alfalfae (strain VaMs.102 / ATCC MYA-4576 / FGSC 10136)</name>
    <name type="common">Verticillium wilt of alfalfa</name>
    <name type="synonym">Verticillium albo-atrum</name>
    <dbReference type="NCBI Taxonomy" id="526221"/>
    <lineage>
        <taxon>Eukaryota</taxon>
        <taxon>Fungi</taxon>
        <taxon>Dikarya</taxon>
        <taxon>Ascomycota</taxon>
        <taxon>Pezizomycotina</taxon>
        <taxon>Sordariomycetes</taxon>
        <taxon>Hypocreomycetidae</taxon>
        <taxon>Glomerellales</taxon>
        <taxon>Plectosphaerellaceae</taxon>
        <taxon>Verticillium</taxon>
    </lineage>
</organism>
<dbReference type="Proteomes" id="UP000008698">
    <property type="component" value="Unassembled WGS sequence"/>
</dbReference>
<name>C9SGW3_VERA1</name>
<dbReference type="OrthoDB" id="1708534at2759"/>
<evidence type="ECO:0000313" key="3">
    <source>
        <dbReference type="Proteomes" id="UP000008698"/>
    </source>
</evidence>
<dbReference type="GeneID" id="9532434"/>
<dbReference type="Pfam" id="PF00547">
    <property type="entry name" value="Urease_gamma"/>
    <property type="match status" value="1"/>
</dbReference>
<dbReference type="GO" id="GO:0016787">
    <property type="term" value="F:hydrolase activity"/>
    <property type="evidence" value="ECO:0007669"/>
    <property type="project" value="UniProtKB-KW"/>
</dbReference>
<dbReference type="Gene3D" id="3.30.280.10">
    <property type="entry name" value="Urease, gamma-like subunit"/>
    <property type="match status" value="1"/>
</dbReference>
<reference evidence="3" key="1">
    <citation type="journal article" date="2011" name="PLoS Pathog.">
        <title>Comparative genomics yields insights into niche adaptation of plant vascular wilt pathogens.</title>
        <authorList>
            <person name="Klosterman S.J."/>
            <person name="Subbarao K.V."/>
            <person name="Kang S."/>
            <person name="Veronese P."/>
            <person name="Gold S.E."/>
            <person name="Thomma B.P.H.J."/>
            <person name="Chen Z."/>
            <person name="Henrissat B."/>
            <person name="Lee Y.-H."/>
            <person name="Park J."/>
            <person name="Garcia-Pedrajas M.D."/>
            <person name="Barbara D.J."/>
            <person name="Anchieta A."/>
            <person name="de Jonge R."/>
            <person name="Santhanam P."/>
            <person name="Maruthachalam K."/>
            <person name="Atallah Z."/>
            <person name="Amyotte S.G."/>
            <person name="Paz Z."/>
            <person name="Inderbitzin P."/>
            <person name="Hayes R.J."/>
            <person name="Heiman D.I."/>
            <person name="Young S."/>
            <person name="Zeng Q."/>
            <person name="Engels R."/>
            <person name="Galagan J."/>
            <person name="Cuomo C.A."/>
            <person name="Dobinson K.F."/>
            <person name="Ma L.-J."/>
        </authorList>
    </citation>
    <scope>NUCLEOTIDE SEQUENCE [LARGE SCALE GENOMIC DNA]</scope>
    <source>
        <strain evidence="3">VaMs.102 / ATCC MYA-4576 / FGSC 10136</strain>
    </source>
</reference>
<proteinExistence type="predicted"/>
<dbReference type="PANTHER" id="PTHR33569">
    <property type="entry name" value="UREASE"/>
    <property type="match status" value="1"/>
</dbReference>
<dbReference type="GO" id="GO:0043419">
    <property type="term" value="P:urea catabolic process"/>
    <property type="evidence" value="ECO:0007669"/>
    <property type="project" value="InterPro"/>
</dbReference>
<dbReference type="STRING" id="526221.C9SGW3"/>
<evidence type="ECO:0000256" key="1">
    <source>
        <dbReference type="ARBA" id="ARBA00022801"/>
    </source>
</evidence>
<dbReference type="GO" id="GO:0016151">
    <property type="term" value="F:nickel cation binding"/>
    <property type="evidence" value="ECO:0007669"/>
    <property type="project" value="InterPro"/>
</dbReference>
<gene>
    <name evidence="2" type="ORF">VDBG_03694</name>
</gene>
<dbReference type="InterPro" id="IPR002026">
    <property type="entry name" value="Urease_gamma/gamma-beta_su"/>
</dbReference>
<dbReference type="PANTHER" id="PTHR33569:SF1">
    <property type="entry name" value="UREASE"/>
    <property type="match status" value="1"/>
</dbReference>
<keyword evidence="1" id="KW-0378">Hydrolase</keyword>
<evidence type="ECO:0000313" key="2">
    <source>
        <dbReference type="EMBL" id="EEY17585.1"/>
    </source>
</evidence>
<dbReference type="EMBL" id="DS985217">
    <property type="protein sequence ID" value="EEY17585.1"/>
    <property type="molecule type" value="Genomic_DNA"/>
</dbReference>
<dbReference type="HOGENOM" id="CLU_2211962_0_0_1"/>
<sequence length="107" mass="11601">MGLGSTMLGRRHVQPSVCSTLHEIQVEGTFPSGTYLVTVHNPIATDDGNLARALYGYVPRMPLTMISLYRSLPSSSRRGSVALVAVRTVKAPLNANRSTFSCGPRQR</sequence>